<keyword evidence="3" id="KW-0325">Glycoprotein</keyword>
<dbReference type="Pfam" id="PF03088">
    <property type="entry name" value="Str_synth"/>
    <property type="match status" value="1"/>
</dbReference>
<keyword evidence="6" id="KW-1185">Reference proteome</keyword>
<evidence type="ECO:0000256" key="2">
    <source>
        <dbReference type="ARBA" id="ARBA00022553"/>
    </source>
</evidence>
<evidence type="ECO:0000313" key="6">
    <source>
        <dbReference type="Proteomes" id="UP001596050"/>
    </source>
</evidence>
<dbReference type="InterPro" id="IPR011042">
    <property type="entry name" value="6-blade_b-propeller_TolB-like"/>
</dbReference>
<dbReference type="InterPro" id="IPR018119">
    <property type="entry name" value="Strictosidine_synth_cons-reg"/>
</dbReference>
<dbReference type="EMBL" id="JBHSMU010000009">
    <property type="protein sequence ID" value="MFC5460320.1"/>
    <property type="molecule type" value="Genomic_DNA"/>
</dbReference>
<dbReference type="Pfam" id="PF20067">
    <property type="entry name" value="SSL_N"/>
    <property type="match status" value="1"/>
</dbReference>
<comment type="caution">
    <text evidence="5">The sequence shown here is derived from an EMBL/GenBank/DDBJ whole genome shotgun (WGS) entry which is preliminary data.</text>
</comment>
<dbReference type="PANTHER" id="PTHR10426:SF88">
    <property type="entry name" value="ADIPOCYTE PLASMA MEMBRANE-ASSOCIATED PROTEIN HEMOMUCIN-RELATED"/>
    <property type="match status" value="1"/>
</dbReference>
<dbReference type="Gene3D" id="2.120.10.30">
    <property type="entry name" value="TolB, C-terminal domain"/>
    <property type="match status" value="1"/>
</dbReference>
<gene>
    <name evidence="5" type="ORF">ACFPN5_10925</name>
</gene>
<reference evidence="6" key="1">
    <citation type="journal article" date="2019" name="Int. J. Syst. Evol. Microbiol.">
        <title>The Global Catalogue of Microorganisms (GCM) 10K type strain sequencing project: providing services to taxonomists for standard genome sequencing and annotation.</title>
        <authorList>
            <consortium name="The Broad Institute Genomics Platform"/>
            <consortium name="The Broad Institute Genome Sequencing Center for Infectious Disease"/>
            <person name="Wu L."/>
            <person name="Ma J."/>
        </authorList>
    </citation>
    <scope>NUCLEOTIDE SEQUENCE [LARGE SCALE GENOMIC DNA]</scope>
    <source>
        <strain evidence="6">KACC 12649</strain>
    </source>
</reference>
<evidence type="ECO:0000259" key="4">
    <source>
        <dbReference type="Pfam" id="PF03088"/>
    </source>
</evidence>
<dbReference type="PANTHER" id="PTHR10426">
    <property type="entry name" value="STRICTOSIDINE SYNTHASE-RELATED"/>
    <property type="match status" value="1"/>
</dbReference>
<dbReference type="Proteomes" id="UP001596050">
    <property type="component" value="Unassembled WGS sequence"/>
</dbReference>
<dbReference type="RefSeq" id="WP_379783052.1">
    <property type="nucleotide sequence ID" value="NZ_JBHSMU010000009.1"/>
</dbReference>
<evidence type="ECO:0000256" key="1">
    <source>
        <dbReference type="ARBA" id="ARBA00009191"/>
    </source>
</evidence>
<keyword evidence="2" id="KW-0597">Phosphoprotein</keyword>
<comment type="similarity">
    <text evidence="1">Belongs to the strictosidine synthase family.</text>
</comment>
<dbReference type="SUPFAM" id="SSF63829">
    <property type="entry name" value="Calcium-dependent phosphotriesterase"/>
    <property type="match status" value="1"/>
</dbReference>
<protein>
    <submittedName>
        <fullName evidence="5">SMP-30/gluconolactonase/LRE family protein</fullName>
    </submittedName>
</protein>
<evidence type="ECO:0000313" key="5">
    <source>
        <dbReference type="EMBL" id="MFC5460320.1"/>
    </source>
</evidence>
<organism evidence="5 6">
    <name type="scientific">Massilia niabensis</name>
    <dbReference type="NCBI Taxonomy" id="544910"/>
    <lineage>
        <taxon>Bacteria</taxon>
        <taxon>Pseudomonadati</taxon>
        <taxon>Pseudomonadota</taxon>
        <taxon>Betaproteobacteria</taxon>
        <taxon>Burkholderiales</taxon>
        <taxon>Oxalobacteraceae</taxon>
        <taxon>Telluria group</taxon>
        <taxon>Massilia</taxon>
    </lineage>
</organism>
<proteinExistence type="inferred from homology"/>
<name>A0ABW0L3N8_9BURK</name>
<sequence>MKKVLWIPMVLVLALTAYLAFWPVPIQPVAWQAPKFTGLTGAYAENSKLADPATIDLEGGVGPESVTLAPDGKLYMGVIGGNILRLAAVGGAPETFVNTGGRPLGLTVDAQGNLIVADAFKGLLSIAADGKQTVLLRAGADAEVSFPNAVAVSSSGKIYFTDSSRRFPAAYWGSTNEAAMLEVFEQLASGRVMEYDPQTKHVRVVADRLSLPNGIVLSSDETRLLVSESGRYRIWQIAASADRLDLSQPSESARVLLDNLPAYPDNLSRGLNGRIWLGLAGQRNVLDQMADRPFLRQMILRIPRFMWSMPKPFGHVLAFTEDGVVVADLQDPTGQSPTTTGATETAEHLYIHNVDGKGLGWLRRQRFEAGLKP</sequence>
<accession>A0ABW0L3N8</accession>
<feature type="domain" description="Strictosidine synthase conserved region" evidence="4">
    <location>
        <begin position="148"/>
        <end position="235"/>
    </location>
</feature>
<evidence type="ECO:0000256" key="3">
    <source>
        <dbReference type="ARBA" id="ARBA00023180"/>
    </source>
</evidence>